<dbReference type="InterPro" id="IPR010734">
    <property type="entry name" value="Copine_C"/>
</dbReference>
<feature type="compositionally biased region" description="Low complexity" evidence="1">
    <location>
        <begin position="265"/>
        <end position="279"/>
    </location>
</feature>
<feature type="compositionally biased region" description="Polar residues" evidence="1">
    <location>
        <begin position="280"/>
        <end position="315"/>
    </location>
</feature>
<dbReference type="Pfam" id="PF07002">
    <property type="entry name" value="Copine"/>
    <property type="match status" value="1"/>
</dbReference>
<reference evidence="4" key="1">
    <citation type="submission" date="2021-02" db="EMBL/GenBank/DDBJ databases">
        <authorList>
            <person name="Nowell W R."/>
        </authorList>
    </citation>
    <scope>NUCLEOTIDE SEQUENCE</scope>
</reference>
<feature type="domain" description="VWFA" evidence="3">
    <location>
        <begin position="696"/>
        <end position="856"/>
    </location>
</feature>
<dbReference type="EMBL" id="CAJNRG010011765">
    <property type="protein sequence ID" value="CAF2134814.1"/>
    <property type="molecule type" value="Genomic_DNA"/>
</dbReference>
<gene>
    <name evidence="5" type="ORF">UXM345_LOCUS24550</name>
    <name evidence="4" type="ORF">XDN619_LOCUS25500</name>
</gene>
<dbReference type="InterPro" id="IPR036465">
    <property type="entry name" value="vWFA_dom_sf"/>
</dbReference>
<dbReference type="EMBL" id="CAJOBF010004489">
    <property type="protein sequence ID" value="CAF4140747.1"/>
    <property type="molecule type" value="Genomic_DNA"/>
</dbReference>
<comment type="caution">
    <text evidence="4">The sequence shown here is derived from an EMBL/GenBank/DDBJ whole genome shotgun (WGS) entry which is preliminary data.</text>
</comment>
<dbReference type="GO" id="GO:0005634">
    <property type="term" value="C:nucleus"/>
    <property type="evidence" value="ECO:0007669"/>
    <property type="project" value="TreeGrafter"/>
</dbReference>
<feature type="region of interest" description="Disordered" evidence="1">
    <location>
        <begin position="203"/>
        <end position="645"/>
    </location>
</feature>
<dbReference type="AlphaFoldDB" id="A0A816WAI9"/>
<feature type="compositionally biased region" description="Low complexity" evidence="1">
    <location>
        <begin position="338"/>
        <end position="352"/>
    </location>
</feature>
<feature type="transmembrane region" description="Helical" evidence="2">
    <location>
        <begin position="137"/>
        <end position="157"/>
    </location>
</feature>
<proteinExistence type="predicted"/>
<evidence type="ECO:0000313" key="5">
    <source>
        <dbReference type="EMBL" id="CAF4140747.1"/>
    </source>
</evidence>
<keyword evidence="2" id="KW-0472">Membrane</keyword>
<evidence type="ECO:0000259" key="3">
    <source>
        <dbReference type="PROSITE" id="PS50234"/>
    </source>
</evidence>
<dbReference type="Proteomes" id="UP000663842">
    <property type="component" value="Unassembled WGS sequence"/>
</dbReference>
<organism evidence="4 6">
    <name type="scientific">Rotaria magnacalcarata</name>
    <dbReference type="NCBI Taxonomy" id="392030"/>
    <lineage>
        <taxon>Eukaryota</taxon>
        <taxon>Metazoa</taxon>
        <taxon>Spiralia</taxon>
        <taxon>Gnathifera</taxon>
        <taxon>Rotifera</taxon>
        <taxon>Eurotatoria</taxon>
        <taxon>Bdelloidea</taxon>
        <taxon>Philodinida</taxon>
        <taxon>Philodinidae</taxon>
        <taxon>Rotaria</taxon>
    </lineage>
</organism>
<feature type="compositionally biased region" description="Low complexity" evidence="1">
    <location>
        <begin position="212"/>
        <end position="229"/>
    </location>
</feature>
<dbReference type="SUPFAM" id="SSF53300">
    <property type="entry name" value="vWA-like"/>
    <property type="match status" value="1"/>
</dbReference>
<feature type="compositionally biased region" description="Polar residues" evidence="1">
    <location>
        <begin position="406"/>
        <end position="493"/>
    </location>
</feature>
<protein>
    <recommendedName>
        <fullName evidence="3">VWFA domain-containing protein</fullName>
    </recommendedName>
</protein>
<feature type="compositionally biased region" description="Polar residues" evidence="1">
    <location>
        <begin position="596"/>
        <end position="605"/>
    </location>
</feature>
<name>A0A816WAI9_9BILA</name>
<dbReference type="InterPro" id="IPR052079">
    <property type="entry name" value="E3_ligase/Copine_domain"/>
</dbReference>
<evidence type="ECO:0000256" key="2">
    <source>
        <dbReference type="SAM" id="Phobius"/>
    </source>
</evidence>
<dbReference type="Gene3D" id="3.40.50.410">
    <property type="entry name" value="von Willebrand factor, type A domain"/>
    <property type="match status" value="1"/>
</dbReference>
<keyword evidence="2" id="KW-1133">Transmembrane helix</keyword>
<dbReference type="SMART" id="SM00327">
    <property type="entry name" value="VWA"/>
    <property type="match status" value="1"/>
</dbReference>
<keyword evidence="2" id="KW-0812">Transmembrane</keyword>
<feature type="compositionally biased region" description="Polar residues" evidence="1">
    <location>
        <begin position="511"/>
        <end position="528"/>
    </location>
</feature>
<dbReference type="GO" id="GO:0016567">
    <property type="term" value="P:protein ubiquitination"/>
    <property type="evidence" value="ECO:0007669"/>
    <property type="project" value="TreeGrafter"/>
</dbReference>
<evidence type="ECO:0000256" key="1">
    <source>
        <dbReference type="SAM" id="MobiDB-lite"/>
    </source>
</evidence>
<dbReference type="GO" id="GO:0004842">
    <property type="term" value="F:ubiquitin-protein transferase activity"/>
    <property type="evidence" value="ECO:0007669"/>
    <property type="project" value="TreeGrafter"/>
</dbReference>
<accession>A0A816WAI9</accession>
<dbReference type="Proteomes" id="UP000663887">
    <property type="component" value="Unassembled WGS sequence"/>
</dbReference>
<feature type="compositionally biased region" description="Basic and acidic residues" evidence="1">
    <location>
        <begin position="253"/>
        <end position="264"/>
    </location>
</feature>
<sequence>MKTYLKHSSEKSLTKVFYSTSNTPNNFPSRIDFRQRIVQPSIKEQQRLLSSSSLPRLQHVHSGKYGIRPIWPSDQSVCEQEQQTRKSSKNRWSSFASISSRSDRNQCARSKSDLQKKFILPSTSTLSYFTQEDGSKLALASVSLLLLLILIIIYIFYRRRCTKINGNKLNEHRRRQSVEDNLLNQESLEYCLPSVRKLPTFTEESSSKLHSSDSSNKTTSISNSINVTSLPTVTDDIESRNSPSTSLRQPKPLADHIDTIEKSLQKVSTEEQSTSSKTTLNEQSTPSKEQSTTLNQTSNEKQSTTSNLPSKVEQPTTSKSTSQEQSTTKNLPPKVEQPTTSKSPSKEPSATSNLPPEVEQPTTSKSPSKEQSGTSNLPPEVEQPTTSKSPSKEQSATPNLPPKVEQPTTLIVPSKVEQPTTSKSPSKEQSTTSNLPPKVEQPTTSKSSSTEQSATPNLPSKVEQPTTPIVPSKVEQPTTSKSPSKEQSTTSNLPPKVEQPTAPKPPFKVAQPTTSNQTPKEKQSTAPTVSPKVEQLGTPKPPSKEQSTTPSIPSKVEQAAALKSTSKEQAAAPKSASKEQAAAPKSASKEQAAAPKSTSKEQSITPNPPSKLEQSKALNLPPSAEQPVTSNSRRRSRFELDPKTSTAESSLVENVLCPPVIVRKVSATHDHVIKDDFASLDEINNAIKEVGLDHSQLIFGIDYTISNLETGKTSFNGLSLHHIQDGLLNPYQSVITIVGRTLEKYDSDKLIPVFGFGDRSTLDRKIFPLRPDGSYCKGFRGVLEAYNEITPKVRMSGPTNFAPLIREAVRIVKKTGEYHILVIVADGQVTNERQTKDAIVEASNYPLSIVMIGVGDGPWDMMEEFDDSLPTRQFDNFQFVDYHSVFEASINTDSTFALRALMEIPSQYAQIKKLGLLNKKY</sequence>
<dbReference type="PANTHER" id="PTHR45751">
    <property type="entry name" value="COPINE FAMILY PROTEIN 1"/>
    <property type="match status" value="1"/>
</dbReference>
<evidence type="ECO:0000313" key="4">
    <source>
        <dbReference type="EMBL" id="CAF2134814.1"/>
    </source>
</evidence>
<feature type="compositionally biased region" description="Low complexity" evidence="1">
    <location>
        <begin position="316"/>
        <end position="329"/>
    </location>
</feature>
<feature type="compositionally biased region" description="Polar residues" evidence="1">
    <location>
        <begin position="360"/>
        <end position="398"/>
    </location>
</feature>
<dbReference type="InterPro" id="IPR002035">
    <property type="entry name" value="VWF_A"/>
</dbReference>
<evidence type="ECO:0000313" key="6">
    <source>
        <dbReference type="Proteomes" id="UP000663887"/>
    </source>
</evidence>
<dbReference type="PANTHER" id="PTHR45751:SF11">
    <property type="entry name" value="COPINE FAMILY PROTEIN 2"/>
    <property type="match status" value="1"/>
</dbReference>
<dbReference type="PROSITE" id="PS50234">
    <property type="entry name" value="VWFA"/>
    <property type="match status" value="1"/>
</dbReference>